<proteinExistence type="predicted"/>
<accession>A0AAF0AXU8</accession>
<dbReference type="GeneID" id="80876648"/>
<protein>
    <submittedName>
        <fullName evidence="2">RAVE complex subunit Rav2</fullName>
    </submittedName>
</protein>
<dbReference type="RefSeq" id="XP_056038648.1">
    <property type="nucleotide sequence ID" value="XM_056181959.1"/>
</dbReference>
<dbReference type="Pfam" id="PF10259">
    <property type="entry name" value="Rogdi_lz"/>
    <property type="match status" value="1"/>
</dbReference>
<feature type="region of interest" description="Disordered" evidence="1">
    <location>
        <begin position="142"/>
        <end position="179"/>
    </location>
</feature>
<dbReference type="Proteomes" id="UP001212411">
    <property type="component" value="Chromosome 2"/>
</dbReference>
<gene>
    <name evidence="2" type="primary">rav2</name>
    <name evidence="2" type="ORF">SOMG_03168</name>
</gene>
<dbReference type="PANTHER" id="PTHR13618:SF1">
    <property type="entry name" value="PROTEIN ROGDI HOMOLOG"/>
    <property type="match status" value="1"/>
</dbReference>
<name>A0AAF0AXU8_9SCHI</name>
<feature type="compositionally biased region" description="Low complexity" evidence="1">
    <location>
        <begin position="163"/>
        <end position="179"/>
    </location>
</feature>
<reference evidence="2 3" key="1">
    <citation type="journal article" date="2023" name="G3 (Bethesda)">
        <title>A high-quality reference genome for the fission yeast Schizosaccharomyces osmophilus.</title>
        <authorList>
            <person name="Jia G.S."/>
            <person name="Zhang W.C."/>
            <person name="Liang Y."/>
            <person name="Liu X.H."/>
            <person name="Rhind N."/>
            <person name="Pidoux A."/>
            <person name="Brysch-Herzberg M."/>
            <person name="Du L.L."/>
        </authorList>
    </citation>
    <scope>NUCLEOTIDE SEQUENCE [LARGE SCALE GENOMIC DNA]</scope>
    <source>
        <strain evidence="2 3">CBS 15793</strain>
    </source>
</reference>
<evidence type="ECO:0000313" key="3">
    <source>
        <dbReference type="Proteomes" id="UP001212411"/>
    </source>
</evidence>
<dbReference type="GO" id="GO:0043291">
    <property type="term" value="C:RAVE complex"/>
    <property type="evidence" value="ECO:0007669"/>
    <property type="project" value="TreeGrafter"/>
</dbReference>
<keyword evidence="3" id="KW-1185">Reference proteome</keyword>
<dbReference type="EMBL" id="CP115612">
    <property type="protein sequence ID" value="WBW74405.1"/>
    <property type="molecule type" value="Genomic_DNA"/>
</dbReference>
<evidence type="ECO:0000313" key="2">
    <source>
        <dbReference type="EMBL" id="WBW74405.1"/>
    </source>
</evidence>
<evidence type="ECO:0000256" key="1">
    <source>
        <dbReference type="SAM" id="MobiDB-lite"/>
    </source>
</evidence>
<dbReference type="PANTHER" id="PTHR13618">
    <property type="entry name" value="LEUCINE ZIPPER CONTAINING TRANSCRIPTION FACTOR LZF1"/>
    <property type="match status" value="1"/>
</dbReference>
<organism evidence="2 3">
    <name type="scientific">Schizosaccharomyces osmophilus</name>
    <dbReference type="NCBI Taxonomy" id="2545709"/>
    <lineage>
        <taxon>Eukaryota</taxon>
        <taxon>Fungi</taxon>
        <taxon>Dikarya</taxon>
        <taxon>Ascomycota</taxon>
        <taxon>Taphrinomycotina</taxon>
        <taxon>Schizosaccharomycetes</taxon>
        <taxon>Schizosaccharomycetales</taxon>
        <taxon>Schizosaccharomycetaceae</taxon>
        <taxon>Schizosaccharomyces</taxon>
    </lineage>
</organism>
<dbReference type="KEGG" id="som:SOMG_03168"/>
<feature type="compositionally biased region" description="Polar residues" evidence="1">
    <location>
        <begin position="144"/>
        <end position="162"/>
    </location>
</feature>
<dbReference type="InterPro" id="IPR028241">
    <property type="entry name" value="RAVE2/Rogdi"/>
</dbReference>
<sequence length="292" mass="32331">METDVNAFVVQKEKEWFEQNVLPGFWESVTNEVKEALELVEGETPTVLVFSSPKTDVVKGIVSRKGAVIDRINLTIKMGRSTHMIKLEEPNTVRLEQIINLVNYLRYLLYVLLRIKENAGRAVQQLEEILRAIVYLLNTEEETSGPSNPNLVSQGSNVSLETPSSQPLQSNSSGSYFSHSHPPLHVHKRAANDLFTPPLPPNLALSFSVSTSSVCLHLFRLLGTNPILDSLKFGSLETNNALPHTSQRIDAFSQDPILLAVTAKLSALQKKVNDISYRLKVVSSSVKFGGTP</sequence>
<dbReference type="AlphaFoldDB" id="A0AAF0AXU8"/>